<evidence type="ECO:0000256" key="4">
    <source>
        <dbReference type="PROSITE-ProRule" id="PRU00221"/>
    </source>
</evidence>
<dbReference type="PANTHER" id="PTHR19849:SF0">
    <property type="entry name" value="PHOSPHOLIPASE A-2-ACTIVATING PROTEIN"/>
    <property type="match status" value="1"/>
</dbReference>
<keyword evidence="1" id="KW-0963">Cytoplasm</keyword>
<dbReference type="AlphaFoldDB" id="A0A2X0L057"/>
<evidence type="ECO:0000313" key="8">
    <source>
        <dbReference type="Proteomes" id="UP000249723"/>
    </source>
</evidence>
<keyword evidence="2 4" id="KW-0853">WD repeat</keyword>
<keyword evidence="3" id="KW-0677">Repeat</keyword>
<sequence>MSRRDRTRIDFSSLEASTNDPSSTTQYRISALLRGHTDDVRALTSAPDGTLYSASRDGTVKSWRTTAKEPNGQQGRWELRRTWEGLHTGFVNSVRWVGKERSETGLLCTGGQDSLIQVVSLSTPDAPPRTLLGHGHNVCCLHASADGKRLVSYVTNMPRQIGATLKAESLLLLLSRGSWDCTARIWDLDSGECLQVLTDHTAAVWDGLCIDVKGYEGTVVTACADGLIRSFRDGQRKQLFKGHEGPVRALAKITPEVNDGLMFASASNDGTIRIWHLDGTELNVLDGHDSFIYSLVSIPSSSNGGLASSGEDGIIRIWNEEDGGLDQEVLVPPLSVWSLTTLADGDLACGCSDDCIWVFTRDEVRRGADEGTRVAYESGLKERERMQKLKEGMDDGKNEMPKVGKVEELENAGTKQGEVKLVETEKNGVHAFMWDGTTWEDVGQVVSQSSRSPASKSTERMQHEGVEYDYVFSIDTKDDEPPLKLPYNIGGKLVLHSPKR</sequence>
<dbReference type="PRINTS" id="PR00320">
    <property type="entry name" value="GPROTEINBRPT"/>
</dbReference>
<evidence type="ECO:0000256" key="1">
    <source>
        <dbReference type="ARBA" id="ARBA00022490"/>
    </source>
</evidence>
<name>A0A2X0L057_9BASI</name>
<dbReference type="GO" id="GO:0005634">
    <property type="term" value="C:nucleus"/>
    <property type="evidence" value="ECO:0007669"/>
    <property type="project" value="TreeGrafter"/>
</dbReference>
<dbReference type="PROSITE" id="PS50294">
    <property type="entry name" value="WD_REPEATS_REGION"/>
    <property type="match status" value="2"/>
</dbReference>
<organism evidence="7 8">
    <name type="scientific">Microbotryum saponariae</name>
    <dbReference type="NCBI Taxonomy" id="289078"/>
    <lineage>
        <taxon>Eukaryota</taxon>
        <taxon>Fungi</taxon>
        <taxon>Dikarya</taxon>
        <taxon>Basidiomycota</taxon>
        <taxon>Pucciniomycotina</taxon>
        <taxon>Microbotryomycetes</taxon>
        <taxon>Microbotryales</taxon>
        <taxon>Microbotryaceae</taxon>
        <taxon>Microbotryum</taxon>
    </lineage>
</organism>
<feature type="domain" description="PFU" evidence="6">
    <location>
        <begin position="431"/>
        <end position="500"/>
    </location>
</feature>
<protein>
    <submittedName>
        <fullName evidence="7">BZ3500_MvSof-1268-A1-R1_Chr4-3g07351 protein</fullName>
    </submittedName>
</protein>
<dbReference type="GO" id="GO:0043130">
    <property type="term" value="F:ubiquitin binding"/>
    <property type="evidence" value="ECO:0007669"/>
    <property type="project" value="TreeGrafter"/>
</dbReference>
<feature type="region of interest" description="Disordered" evidence="5">
    <location>
        <begin position="1"/>
        <end position="23"/>
    </location>
</feature>
<keyword evidence="8" id="KW-1185">Reference proteome</keyword>
<dbReference type="Gene3D" id="2.130.10.10">
    <property type="entry name" value="YVTN repeat-like/Quinoprotein amine dehydrogenase"/>
    <property type="match status" value="1"/>
</dbReference>
<dbReference type="PROSITE" id="PS51394">
    <property type="entry name" value="PFU"/>
    <property type="match status" value="1"/>
</dbReference>
<dbReference type="Gene3D" id="3.10.20.870">
    <property type="entry name" value="PFU (PLAA family ubiquitin binding), C-terminal domain"/>
    <property type="match status" value="1"/>
</dbReference>
<feature type="compositionally biased region" description="Polar residues" evidence="5">
    <location>
        <begin position="14"/>
        <end position="23"/>
    </location>
</feature>
<dbReference type="EMBL" id="FMWP01000093">
    <property type="protein sequence ID" value="SCZ97666.1"/>
    <property type="molecule type" value="Genomic_DNA"/>
</dbReference>
<dbReference type="InterPro" id="IPR038122">
    <property type="entry name" value="PFU_sf"/>
</dbReference>
<dbReference type="SMART" id="SM00320">
    <property type="entry name" value="WD40"/>
    <property type="match status" value="7"/>
</dbReference>
<proteinExistence type="predicted"/>
<evidence type="ECO:0000259" key="6">
    <source>
        <dbReference type="PROSITE" id="PS51394"/>
    </source>
</evidence>
<evidence type="ECO:0000256" key="5">
    <source>
        <dbReference type="SAM" id="MobiDB-lite"/>
    </source>
</evidence>
<dbReference type="PROSITE" id="PS50082">
    <property type="entry name" value="WD_REPEATS_2"/>
    <property type="match status" value="3"/>
</dbReference>
<dbReference type="Pfam" id="PF00400">
    <property type="entry name" value="WD40"/>
    <property type="match status" value="4"/>
</dbReference>
<accession>A0A2X0L057</accession>
<evidence type="ECO:0000313" key="7">
    <source>
        <dbReference type="EMBL" id="SCZ97666.1"/>
    </source>
</evidence>
<reference evidence="8" key="1">
    <citation type="submission" date="2016-10" db="EMBL/GenBank/DDBJ databases">
        <authorList>
            <person name="Jeantristanb JTB J.-T."/>
            <person name="Ricardo R."/>
        </authorList>
    </citation>
    <scope>NUCLEOTIDE SEQUENCE [LARGE SCALE GENOMIC DNA]</scope>
</reference>
<evidence type="ECO:0000256" key="2">
    <source>
        <dbReference type="ARBA" id="ARBA00022574"/>
    </source>
</evidence>
<dbReference type="GO" id="GO:0043161">
    <property type="term" value="P:proteasome-mediated ubiquitin-dependent protein catabolic process"/>
    <property type="evidence" value="ECO:0007669"/>
    <property type="project" value="TreeGrafter"/>
</dbReference>
<dbReference type="InterPro" id="IPR015943">
    <property type="entry name" value="WD40/YVTN_repeat-like_dom_sf"/>
</dbReference>
<dbReference type="CDD" id="cd00200">
    <property type="entry name" value="WD40"/>
    <property type="match status" value="1"/>
</dbReference>
<dbReference type="PANTHER" id="PTHR19849">
    <property type="entry name" value="PHOSPHOLIPASE A-2-ACTIVATING PROTEIN"/>
    <property type="match status" value="1"/>
</dbReference>
<dbReference type="GO" id="GO:0005737">
    <property type="term" value="C:cytoplasm"/>
    <property type="evidence" value="ECO:0007669"/>
    <property type="project" value="TreeGrafter"/>
</dbReference>
<feature type="repeat" description="WD" evidence="4">
    <location>
        <begin position="285"/>
        <end position="319"/>
    </location>
</feature>
<dbReference type="InterPro" id="IPR036322">
    <property type="entry name" value="WD40_repeat_dom_sf"/>
</dbReference>
<dbReference type="InterPro" id="IPR015155">
    <property type="entry name" value="PFU"/>
</dbReference>
<dbReference type="OrthoDB" id="10265988at2759"/>
<dbReference type="STRING" id="289078.A0A2X0L057"/>
<feature type="repeat" description="WD" evidence="4">
    <location>
        <begin position="240"/>
        <end position="278"/>
    </location>
</feature>
<dbReference type="Proteomes" id="UP000249723">
    <property type="component" value="Unassembled WGS sequence"/>
</dbReference>
<feature type="repeat" description="WD" evidence="4">
    <location>
        <begin position="33"/>
        <end position="63"/>
    </location>
</feature>
<gene>
    <name evidence="7" type="ORF">BZ3500_MVSOF-1268-A1-R1_CHR4-3G07351</name>
</gene>
<dbReference type="Pfam" id="PF09070">
    <property type="entry name" value="PFU"/>
    <property type="match status" value="1"/>
</dbReference>
<dbReference type="InterPro" id="IPR020472">
    <property type="entry name" value="WD40_PAC1"/>
</dbReference>
<dbReference type="GO" id="GO:0010992">
    <property type="term" value="P:ubiquitin recycling"/>
    <property type="evidence" value="ECO:0007669"/>
    <property type="project" value="TreeGrafter"/>
</dbReference>
<dbReference type="SUPFAM" id="SSF50978">
    <property type="entry name" value="WD40 repeat-like"/>
    <property type="match status" value="1"/>
</dbReference>
<dbReference type="InterPro" id="IPR001680">
    <property type="entry name" value="WD40_rpt"/>
</dbReference>
<evidence type="ECO:0000256" key="3">
    <source>
        <dbReference type="ARBA" id="ARBA00022737"/>
    </source>
</evidence>